<name>V9D8G8_9EURO</name>
<evidence type="ECO:0000313" key="6">
    <source>
        <dbReference type="Proteomes" id="UP000030678"/>
    </source>
</evidence>
<sequence length="282" mass="30480">MGLALVEDLAAKGWNITVFDFDHISGAKVAERLGRQVSFIKGNTAKYEELGSAFVETWKKRGSIDFVFANAPVQGIGERSKFYEPKEELAEGFPPKPSTLTLEVNLLGVVYTAYLALHFFRKNPNKSGKLVMTSSASALYPSGSLALYSAAKHAVVGLTRSMGAALGKEPITVNCICPGLVPSGLLPEAFTNALQADMITPTSTIVKAINNFLADDSLTGQVAECSGQDVIYRPSYEPENEAARYMLALQDGKVAAKIDLAEMGRHAKVKKEFYDRMEDSAA</sequence>
<dbReference type="PANTHER" id="PTHR44229">
    <property type="entry name" value="15-HYDROXYPROSTAGLANDIN DEHYDROGENASE [NAD(+)]"/>
    <property type="match status" value="1"/>
</dbReference>
<dbReference type="GeneID" id="19983440"/>
<reference evidence="5 6" key="1">
    <citation type="submission" date="2013-03" db="EMBL/GenBank/DDBJ databases">
        <title>The Genome Sequence of Cladophialophora carrionii CBS 160.54.</title>
        <authorList>
            <consortium name="The Broad Institute Genomics Platform"/>
            <person name="Cuomo C."/>
            <person name="de Hoog S."/>
            <person name="Gorbushina A."/>
            <person name="Walker B."/>
            <person name="Young S.K."/>
            <person name="Zeng Q."/>
            <person name="Gargeya S."/>
            <person name="Fitzgerald M."/>
            <person name="Haas B."/>
            <person name="Abouelleil A."/>
            <person name="Allen A.W."/>
            <person name="Alvarado L."/>
            <person name="Arachchi H.M."/>
            <person name="Berlin A.M."/>
            <person name="Chapman S.B."/>
            <person name="Gainer-Dewar J."/>
            <person name="Goldberg J."/>
            <person name="Griggs A."/>
            <person name="Gujja S."/>
            <person name="Hansen M."/>
            <person name="Howarth C."/>
            <person name="Imamovic A."/>
            <person name="Ireland A."/>
            <person name="Larimer J."/>
            <person name="McCowan C."/>
            <person name="Murphy C."/>
            <person name="Pearson M."/>
            <person name="Poon T.W."/>
            <person name="Priest M."/>
            <person name="Roberts A."/>
            <person name="Saif S."/>
            <person name="Shea T."/>
            <person name="Sisk P."/>
            <person name="Sykes S."/>
            <person name="Wortman J."/>
            <person name="Nusbaum C."/>
            <person name="Birren B."/>
        </authorList>
    </citation>
    <scope>NUCLEOTIDE SEQUENCE [LARGE SCALE GENOMIC DNA]</scope>
    <source>
        <strain evidence="5 6">CBS 160.54</strain>
    </source>
</reference>
<dbReference type="GO" id="GO:0005737">
    <property type="term" value="C:cytoplasm"/>
    <property type="evidence" value="ECO:0007669"/>
    <property type="project" value="TreeGrafter"/>
</dbReference>
<comment type="similarity">
    <text evidence="1 4">Belongs to the short-chain dehydrogenases/reductases (SDR) family.</text>
</comment>
<dbReference type="AlphaFoldDB" id="V9D8G8"/>
<proteinExistence type="inferred from homology"/>
<evidence type="ECO:0000313" key="5">
    <source>
        <dbReference type="EMBL" id="ETI23150.1"/>
    </source>
</evidence>
<dbReference type="InterPro" id="IPR002347">
    <property type="entry name" value="SDR_fam"/>
</dbReference>
<evidence type="ECO:0000256" key="3">
    <source>
        <dbReference type="ARBA" id="ARBA00023002"/>
    </source>
</evidence>
<evidence type="ECO:0000256" key="4">
    <source>
        <dbReference type="RuleBase" id="RU000363"/>
    </source>
</evidence>
<keyword evidence="2" id="KW-0521">NADP</keyword>
<dbReference type="Pfam" id="PF00106">
    <property type="entry name" value="adh_short"/>
    <property type="match status" value="1"/>
</dbReference>
<keyword evidence="3" id="KW-0560">Oxidoreductase</keyword>
<dbReference type="HOGENOM" id="CLU_010194_13_0_1"/>
<organism evidence="5 6">
    <name type="scientific">Cladophialophora carrionii CBS 160.54</name>
    <dbReference type="NCBI Taxonomy" id="1279043"/>
    <lineage>
        <taxon>Eukaryota</taxon>
        <taxon>Fungi</taxon>
        <taxon>Dikarya</taxon>
        <taxon>Ascomycota</taxon>
        <taxon>Pezizomycotina</taxon>
        <taxon>Eurotiomycetes</taxon>
        <taxon>Chaetothyriomycetidae</taxon>
        <taxon>Chaetothyriales</taxon>
        <taxon>Herpotrichiellaceae</taxon>
        <taxon>Cladophialophora</taxon>
    </lineage>
</organism>
<evidence type="ECO:0000256" key="1">
    <source>
        <dbReference type="ARBA" id="ARBA00006484"/>
    </source>
</evidence>
<dbReference type="VEuPathDB" id="FungiDB:G647_04947"/>
<dbReference type="Gene3D" id="3.40.50.720">
    <property type="entry name" value="NAD(P)-binding Rossmann-like Domain"/>
    <property type="match status" value="1"/>
</dbReference>
<dbReference type="Proteomes" id="UP000030678">
    <property type="component" value="Unassembled WGS sequence"/>
</dbReference>
<dbReference type="GO" id="GO:0016616">
    <property type="term" value="F:oxidoreductase activity, acting on the CH-OH group of donors, NAD or NADP as acceptor"/>
    <property type="evidence" value="ECO:0007669"/>
    <property type="project" value="TreeGrafter"/>
</dbReference>
<dbReference type="SUPFAM" id="SSF51735">
    <property type="entry name" value="NAD(P)-binding Rossmann-fold domains"/>
    <property type="match status" value="1"/>
</dbReference>
<dbReference type="InterPro" id="IPR036291">
    <property type="entry name" value="NAD(P)-bd_dom_sf"/>
</dbReference>
<dbReference type="PROSITE" id="PS00061">
    <property type="entry name" value="ADH_SHORT"/>
    <property type="match status" value="1"/>
</dbReference>
<dbReference type="OrthoDB" id="5371740at2759"/>
<gene>
    <name evidence="5" type="ORF">G647_04947</name>
</gene>
<dbReference type="PRINTS" id="PR00081">
    <property type="entry name" value="GDHRDH"/>
</dbReference>
<dbReference type="PANTHER" id="PTHR44229:SF4">
    <property type="entry name" value="15-HYDROXYPROSTAGLANDIN DEHYDROGENASE [NAD(+)]"/>
    <property type="match status" value="1"/>
</dbReference>
<dbReference type="PRINTS" id="PR00080">
    <property type="entry name" value="SDRFAMILY"/>
</dbReference>
<accession>V9D8G8</accession>
<dbReference type="RefSeq" id="XP_008727505.1">
    <property type="nucleotide sequence ID" value="XM_008729283.1"/>
</dbReference>
<dbReference type="EMBL" id="KB822705">
    <property type="protein sequence ID" value="ETI23150.1"/>
    <property type="molecule type" value="Genomic_DNA"/>
</dbReference>
<dbReference type="InterPro" id="IPR020904">
    <property type="entry name" value="Sc_DH/Rdtase_CS"/>
</dbReference>
<evidence type="ECO:0000256" key="2">
    <source>
        <dbReference type="ARBA" id="ARBA00022857"/>
    </source>
</evidence>
<protein>
    <submittedName>
        <fullName evidence="5">Uncharacterized protein</fullName>
    </submittedName>
</protein>